<dbReference type="SUPFAM" id="SSF55811">
    <property type="entry name" value="Nudix"/>
    <property type="match status" value="1"/>
</dbReference>
<evidence type="ECO:0000259" key="4">
    <source>
        <dbReference type="PROSITE" id="PS51462"/>
    </source>
</evidence>
<dbReference type="PRINTS" id="PR00502">
    <property type="entry name" value="NUDIXFAMILY"/>
</dbReference>
<name>A0A150N5Y9_GEOSE</name>
<evidence type="ECO:0000256" key="3">
    <source>
        <dbReference type="RuleBase" id="RU003476"/>
    </source>
</evidence>
<dbReference type="Pfam" id="PF00293">
    <property type="entry name" value="NUDIX"/>
    <property type="match status" value="1"/>
</dbReference>
<comment type="cofactor">
    <cofactor evidence="1">
        <name>Mg(2+)</name>
        <dbReference type="ChEBI" id="CHEBI:18420"/>
    </cofactor>
</comment>
<dbReference type="InterPro" id="IPR020084">
    <property type="entry name" value="NUDIX_hydrolase_CS"/>
</dbReference>
<dbReference type="InterPro" id="IPR015797">
    <property type="entry name" value="NUDIX_hydrolase-like_dom_sf"/>
</dbReference>
<keyword evidence="2 3" id="KW-0378">Hydrolase</keyword>
<dbReference type="EMBL" id="LQYY01000124">
    <property type="protein sequence ID" value="KYD32108.1"/>
    <property type="molecule type" value="Genomic_DNA"/>
</dbReference>
<dbReference type="PROSITE" id="PS00893">
    <property type="entry name" value="NUDIX_BOX"/>
    <property type="match status" value="1"/>
</dbReference>
<dbReference type="PROSITE" id="PS51462">
    <property type="entry name" value="NUDIX"/>
    <property type="match status" value="1"/>
</dbReference>
<dbReference type="PANTHER" id="PTHR43046">
    <property type="entry name" value="GDP-MANNOSE MANNOSYL HYDROLASE"/>
    <property type="match status" value="1"/>
</dbReference>
<dbReference type="PATRIC" id="fig|1422.17.peg.1386"/>
<dbReference type="PANTHER" id="PTHR43046:SF14">
    <property type="entry name" value="MUTT_NUDIX FAMILY PROTEIN"/>
    <property type="match status" value="1"/>
</dbReference>
<organism evidence="5 6">
    <name type="scientific">Geobacillus stearothermophilus</name>
    <name type="common">Bacillus stearothermophilus</name>
    <dbReference type="NCBI Taxonomy" id="1422"/>
    <lineage>
        <taxon>Bacteria</taxon>
        <taxon>Bacillati</taxon>
        <taxon>Bacillota</taxon>
        <taxon>Bacilli</taxon>
        <taxon>Bacillales</taxon>
        <taxon>Anoxybacillaceae</taxon>
        <taxon>Geobacillus</taxon>
    </lineage>
</organism>
<dbReference type="AlphaFoldDB" id="A0A150N5Y9"/>
<dbReference type="CDD" id="cd04685">
    <property type="entry name" value="NUDIX_Hydrolase"/>
    <property type="match status" value="1"/>
</dbReference>
<dbReference type="Proteomes" id="UP000075517">
    <property type="component" value="Unassembled WGS sequence"/>
</dbReference>
<protein>
    <recommendedName>
        <fullName evidence="4">Nudix hydrolase domain-containing protein</fullName>
    </recommendedName>
</protein>
<evidence type="ECO:0000256" key="1">
    <source>
        <dbReference type="ARBA" id="ARBA00001946"/>
    </source>
</evidence>
<dbReference type="InterPro" id="IPR000086">
    <property type="entry name" value="NUDIX_hydrolase_dom"/>
</dbReference>
<evidence type="ECO:0000313" key="5">
    <source>
        <dbReference type="EMBL" id="KYD32108.1"/>
    </source>
</evidence>
<dbReference type="Gene3D" id="3.90.79.10">
    <property type="entry name" value="Nucleoside Triphosphate Pyrophosphohydrolase"/>
    <property type="match status" value="1"/>
</dbReference>
<sequence length="145" mass="16871">MIINERNEILLQQFEFRDVVGNKVLWVTPGGGIEENETPAEALKRELYEELGIVVDLLSGPIFQLDVWIEGKQGSFISREIYYHVTIQSDTVLSIEHMTKNEKDTLKGLKWWSKDELQKIDNFAPREIFSFLLFTALRLQRVEGE</sequence>
<dbReference type="InterPro" id="IPR020476">
    <property type="entry name" value="Nudix_hydrolase"/>
</dbReference>
<evidence type="ECO:0000256" key="2">
    <source>
        <dbReference type="ARBA" id="ARBA00022801"/>
    </source>
</evidence>
<comment type="similarity">
    <text evidence="3">Belongs to the Nudix hydrolase family.</text>
</comment>
<reference evidence="5 6" key="1">
    <citation type="submission" date="2016-01" db="EMBL/GenBank/DDBJ databases">
        <title>Draft Genome Sequences of Seven Thermophilic Sporeformers Isolated from Foods.</title>
        <authorList>
            <person name="Berendsen E.M."/>
            <person name="Wells-Bennik M.H."/>
            <person name="Krawcyk A.O."/>
            <person name="De Jong A."/>
            <person name="Holsappel S."/>
            <person name="Eijlander R.T."/>
            <person name="Kuipers O.P."/>
        </authorList>
    </citation>
    <scope>NUCLEOTIDE SEQUENCE [LARGE SCALE GENOMIC DNA]</scope>
    <source>
        <strain evidence="5 6">B4114</strain>
    </source>
</reference>
<dbReference type="GO" id="GO:0016787">
    <property type="term" value="F:hydrolase activity"/>
    <property type="evidence" value="ECO:0007669"/>
    <property type="project" value="UniProtKB-KW"/>
</dbReference>
<accession>A0A150N5Y9</accession>
<feature type="domain" description="Nudix hydrolase" evidence="4">
    <location>
        <begin position="1"/>
        <end position="134"/>
    </location>
</feature>
<comment type="caution">
    <text evidence="5">The sequence shown here is derived from an EMBL/GenBank/DDBJ whole genome shotgun (WGS) entry which is preliminary data.</text>
</comment>
<gene>
    <name evidence="5" type="ORF">B4114_1485</name>
</gene>
<evidence type="ECO:0000313" key="6">
    <source>
        <dbReference type="Proteomes" id="UP000075517"/>
    </source>
</evidence>
<proteinExistence type="inferred from homology"/>